<keyword evidence="2" id="KW-1185">Reference proteome</keyword>
<dbReference type="GO" id="GO:0003677">
    <property type="term" value="F:DNA binding"/>
    <property type="evidence" value="ECO:0007669"/>
    <property type="project" value="InterPro"/>
</dbReference>
<dbReference type="AlphaFoldDB" id="A0A1I2L5D4"/>
<protein>
    <submittedName>
        <fullName evidence="1">Uncharacterized protein</fullName>
    </submittedName>
</protein>
<sequence length="227" mass="23868">MFDETAVTEKAPTTLAGRVSQLRDLITPRGEPPLSYEKLAREIEDRTGLKVTGAHLHNIASGAQPDPKISTVQALAVVFKVPVGYLVGDNGDYTRLTQDLRLLGALKRGEIRLADAGDTQLDGLTVRLAALDGQRLEAVAGLVADPVVLDVLADADARAILAVVSEAAAGQRQPLAMALARPGILDALADPEVQEVITVLADLSPASRDAVLAVCRQFLSVEHGSTA</sequence>
<evidence type="ECO:0000313" key="1">
    <source>
        <dbReference type="EMBL" id="SFF74552.1"/>
    </source>
</evidence>
<reference evidence="1 2" key="1">
    <citation type="submission" date="2016-10" db="EMBL/GenBank/DDBJ databases">
        <authorList>
            <person name="de Groot N.N."/>
        </authorList>
    </citation>
    <scope>NUCLEOTIDE SEQUENCE [LARGE SCALE GENOMIC DNA]</scope>
    <source>
        <strain evidence="1 2">CGMCC 4.3510</strain>
    </source>
</reference>
<dbReference type="RefSeq" id="WP_093717187.1">
    <property type="nucleotide sequence ID" value="NZ_FONG01000027.1"/>
</dbReference>
<organism evidence="1 2">
    <name type="scientific">Actinacidiphila alni</name>
    <dbReference type="NCBI Taxonomy" id="380248"/>
    <lineage>
        <taxon>Bacteria</taxon>
        <taxon>Bacillati</taxon>
        <taxon>Actinomycetota</taxon>
        <taxon>Actinomycetes</taxon>
        <taxon>Kitasatosporales</taxon>
        <taxon>Streptomycetaceae</taxon>
        <taxon>Actinacidiphila</taxon>
    </lineage>
</organism>
<dbReference type="Proteomes" id="UP000199323">
    <property type="component" value="Unassembled WGS sequence"/>
</dbReference>
<dbReference type="EMBL" id="FONG01000027">
    <property type="protein sequence ID" value="SFF74552.1"/>
    <property type="molecule type" value="Genomic_DNA"/>
</dbReference>
<evidence type="ECO:0000313" key="2">
    <source>
        <dbReference type="Proteomes" id="UP000199323"/>
    </source>
</evidence>
<accession>A0A1I2L5D4</accession>
<dbReference type="InterPro" id="IPR010982">
    <property type="entry name" value="Lambda_DNA-bd_dom_sf"/>
</dbReference>
<proteinExistence type="predicted"/>
<gene>
    <name evidence="1" type="ORF">SAMN05216251_1278</name>
</gene>
<name>A0A1I2L5D4_9ACTN</name>
<dbReference type="OrthoDB" id="2679623at2"/>
<dbReference type="Gene3D" id="1.10.260.40">
    <property type="entry name" value="lambda repressor-like DNA-binding domains"/>
    <property type="match status" value="1"/>
</dbReference>